<evidence type="ECO:0000313" key="4">
    <source>
        <dbReference type="Proteomes" id="UP000308197"/>
    </source>
</evidence>
<feature type="compositionally biased region" description="Basic and acidic residues" evidence="1">
    <location>
        <begin position="1"/>
        <end position="22"/>
    </location>
</feature>
<dbReference type="SUPFAM" id="SSF54695">
    <property type="entry name" value="POZ domain"/>
    <property type="match status" value="1"/>
</dbReference>
<dbReference type="STRING" id="1314778.A0A5C3PHG4"/>
<evidence type="ECO:0000313" key="3">
    <source>
        <dbReference type="EMBL" id="TFK87650.1"/>
    </source>
</evidence>
<proteinExistence type="predicted"/>
<organism evidence="3 4">
    <name type="scientific">Polyporus arcularius HHB13444</name>
    <dbReference type="NCBI Taxonomy" id="1314778"/>
    <lineage>
        <taxon>Eukaryota</taxon>
        <taxon>Fungi</taxon>
        <taxon>Dikarya</taxon>
        <taxon>Basidiomycota</taxon>
        <taxon>Agaricomycotina</taxon>
        <taxon>Agaricomycetes</taxon>
        <taxon>Polyporales</taxon>
        <taxon>Polyporaceae</taxon>
        <taxon>Polyporus</taxon>
    </lineage>
</organism>
<dbReference type="Proteomes" id="UP000308197">
    <property type="component" value="Unassembled WGS sequence"/>
</dbReference>
<name>A0A5C3PHG4_9APHY</name>
<feature type="region of interest" description="Disordered" evidence="1">
    <location>
        <begin position="1"/>
        <end position="26"/>
    </location>
</feature>
<dbReference type="EMBL" id="ML211144">
    <property type="protein sequence ID" value="TFK87650.1"/>
    <property type="molecule type" value="Genomic_DNA"/>
</dbReference>
<dbReference type="InParanoid" id="A0A5C3PHG4"/>
<protein>
    <recommendedName>
        <fullName evidence="2">BTB domain-containing protein</fullName>
    </recommendedName>
</protein>
<reference evidence="3 4" key="1">
    <citation type="journal article" date="2019" name="Nat. Ecol. Evol.">
        <title>Megaphylogeny resolves global patterns of mushroom evolution.</title>
        <authorList>
            <person name="Varga T."/>
            <person name="Krizsan K."/>
            <person name="Foldi C."/>
            <person name="Dima B."/>
            <person name="Sanchez-Garcia M."/>
            <person name="Sanchez-Ramirez S."/>
            <person name="Szollosi G.J."/>
            <person name="Szarkandi J.G."/>
            <person name="Papp V."/>
            <person name="Albert L."/>
            <person name="Andreopoulos W."/>
            <person name="Angelini C."/>
            <person name="Antonin V."/>
            <person name="Barry K.W."/>
            <person name="Bougher N.L."/>
            <person name="Buchanan P."/>
            <person name="Buyck B."/>
            <person name="Bense V."/>
            <person name="Catcheside P."/>
            <person name="Chovatia M."/>
            <person name="Cooper J."/>
            <person name="Damon W."/>
            <person name="Desjardin D."/>
            <person name="Finy P."/>
            <person name="Geml J."/>
            <person name="Haridas S."/>
            <person name="Hughes K."/>
            <person name="Justo A."/>
            <person name="Karasinski D."/>
            <person name="Kautmanova I."/>
            <person name="Kiss B."/>
            <person name="Kocsube S."/>
            <person name="Kotiranta H."/>
            <person name="LaButti K.M."/>
            <person name="Lechner B.E."/>
            <person name="Liimatainen K."/>
            <person name="Lipzen A."/>
            <person name="Lukacs Z."/>
            <person name="Mihaltcheva S."/>
            <person name="Morgado L.N."/>
            <person name="Niskanen T."/>
            <person name="Noordeloos M.E."/>
            <person name="Ohm R.A."/>
            <person name="Ortiz-Santana B."/>
            <person name="Ovrebo C."/>
            <person name="Racz N."/>
            <person name="Riley R."/>
            <person name="Savchenko A."/>
            <person name="Shiryaev A."/>
            <person name="Soop K."/>
            <person name="Spirin V."/>
            <person name="Szebenyi C."/>
            <person name="Tomsovsky M."/>
            <person name="Tulloss R.E."/>
            <person name="Uehling J."/>
            <person name="Grigoriev I.V."/>
            <person name="Vagvolgyi C."/>
            <person name="Papp T."/>
            <person name="Martin F.M."/>
            <person name="Miettinen O."/>
            <person name="Hibbett D.S."/>
            <person name="Nagy L.G."/>
        </authorList>
    </citation>
    <scope>NUCLEOTIDE SEQUENCE [LARGE SCALE GENOMIC DNA]</scope>
    <source>
        <strain evidence="3 4">HHB13444</strain>
    </source>
</reference>
<dbReference type="CDD" id="cd18186">
    <property type="entry name" value="BTB_POZ_ZBTB_KLHL-like"/>
    <property type="match status" value="1"/>
</dbReference>
<keyword evidence="4" id="KW-1185">Reference proteome</keyword>
<sequence length="373" mass="41784">MSASLDRESEDRPSKRPRHESEAPVAAASLSFSTIPEVHVDVVRDSEFWLLDGNVVLIAQKTAFRVHQSVLARHSTVLADLFTVPLPPSSDARETMDGCPVVQLHDSPDDLRYLLKALYDGPSMLHHGTVMPFPTAAALYELAHKYNIGSIRSDVHARLKTCFTHSFSVFKSTLTWKMERPDTVLPGTRTEWPVALCSPALEADIKRDAIRAVNLAHLSGDPLMLPIPLYLCAMLPSASIASGIKRADGQVDSLSKEDQIRCFDGRATFMLRRVKRYGRTWLVGPSAQCHDPVCQTVFNGWVKSHLGRRDFPGDVHALRHIPPSKLEHSRLCQECHRDLVRRDLEEHRYIWEKLPTDLGLNVQGWDASLPGVI</sequence>
<evidence type="ECO:0000256" key="1">
    <source>
        <dbReference type="SAM" id="MobiDB-lite"/>
    </source>
</evidence>
<evidence type="ECO:0000259" key="2">
    <source>
        <dbReference type="PROSITE" id="PS50097"/>
    </source>
</evidence>
<dbReference type="SMART" id="SM00225">
    <property type="entry name" value="BTB"/>
    <property type="match status" value="1"/>
</dbReference>
<dbReference type="InterPro" id="IPR000210">
    <property type="entry name" value="BTB/POZ_dom"/>
</dbReference>
<dbReference type="AlphaFoldDB" id="A0A5C3PHG4"/>
<dbReference type="Gene3D" id="3.30.710.10">
    <property type="entry name" value="Potassium Channel Kv1.1, Chain A"/>
    <property type="match status" value="1"/>
</dbReference>
<feature type="domain" description="BTB" evidence="2">
    <location>
        <begin position="53"/>
        <end position="127"/>
    </location>
</feature>
<dbReference type="InterPro" id="IPR011333">
    <property type="entry name" value="SKP1/BTB/POZ_sf"/>
</dbReference>
<dbReference type="PROSITE" id="PS50097">
    <property type="entry name" value="BTB"/>
    <property type="match status" value="1"/>
</dbReference>
<gene>
    <name evidence="3" type="ORF">K466DRAFT_548324</name>
</gene>
<accession>A0A5C3PHG4</accession>
<dbReference type="Pfam" id="PF00651">
    <property type="entry name" value="BTB"/>
    <property type="match status" value="1"/>
</dbReference>